<protein>
    <submittedName>
        <fullName evidence="1">Uncharacterized protein</fullName>
    </submittedName>
</protein>
<dbReference type="RefSeq" id="XP_007313766.1">
    <property type="nucleotide sequence ID" value="XM_007313704.1"/>
</dbReference>
<gene>
    <name evidence="1" type="ORF">SERLADRAFT_457365</name>
</gene>
<proteinExistence type="predicted"/>
<dbReference type="Proteomes" id="UP000008064">
    <property type="component" value="Unassembled WGS sequence"/>
</dbReference>
<evidence type="ECO:0000313" key="1">
    <source>
        <dbReference type="EMBL" id="EGO29524.1"/>
    </source>
</evidence>
<name>F8NIH5_SERL9</name>
<sequence length="56" mass="6320">MDSLDIVKQFVLATDTTWLARLDEGGLGGLQLLYDMQLVVCRCNMRKRRSCDRGGT</sequence>
<dbReference type="KEGG" id="sla:SERLADRAFT_457365"/>
<organism>
    <name type="scientific">Serpula lacrymans var. lacrymans (strain S7.9)</name>
    <name type="common">Dry rot fungus</name>
    <dbReference type="NCBI Taxonomy" id="578457"/>
    <lineage>
        <taxon>Eukaryota</taxon>
        <taxon>Fungi</taxon>
        <taxon>Dikarya</taxon>
        <taxon>Basidiomycota</taxon>
        <taxon>Agaricomycotina</taxon>
        <taxon>Agaricomycetes</taxon>
        <taxon>Agaricomycetidae</taxon>
        <taxon>Boletales</taxon>
        <taxon>Coniophorineae</taxon>
        <taxon>Serpulaceae</taxon>
        <taxon>Serpula</taxon>
    </lineage>
</organism>
<dbReference type="AlphaFoldDB" id="F8NIH5"/>
<reference evidence="1" key="1">
    <citation type="submission" date="2011-04" db="EMBL/GenBank/DDBJ databases">
        <title>Evolution of plant cell wall degrading machinery underlies the functional diversity of forest fungi.</title>
        <authorList>
            <consortium name="US DOE Joint Genome Institute (JGI-PGF)"/>
            <person name="Eastwood D.C."/>
            <person name="Floudas D."/>
            <person name="Binder M."/>
            <person name="Majcherczyk A."/>
            <person name="Schneider P."/>
            <person name="Aerts A."/>
            <person name="Asiegbu F.O."/>
            <person name="Baker S.E."/>
            <person name="Barry K."/>
            <person name="Bendiksby M."/>
            <person name="Blumentritt M."/>
            <person name="Coutinho P.M."/>
            <person name="Cullen D."/>
            <person name="Cullen D."/>
            <person name="Gathman A."/>
            <person name="Goodell B."/>
            <person name="Henrissat B."/>
            <person name="Ihrmark K."/>
            <person name="Kauserud H."/>
            <person name="Kohler A."/>
            <person name="LaButti K."/>
            <person name="Lapidus A."/>
            <person name="Lavin J.L."/>
            <person name="Lee Y.-H."/>
            <person name="Lindquist E."/>
            <person name="Lilly W."/>
            <person name="Lucas S."/>
            <person name="Morin E."/>
            <person name="Murat C."/>
            <person name="Oguiza J.A."/>
            <person name="Park J."/>
            <person name="Pisabarro A.G."/>
            <person name="Riley R."/>
            <person name="Rosling A."/>
            <person name="Salamov A."/>
            <person name="Schmidt O."/>
            <person name="Schmutz J."/>
            <person name="Skrede I."/>
            <person name="Stenlid J."/>
            <person name="Wiebenga A."/>
            <person name="Xie X."/>
            <person name="Kues U."/>
            <person name="Hibbett D.S."/>
            <person name="Hoffmeister D."/>
            <person name="Hogberg N."/>
            <person name="Martin F."/>
            <person name="Grigoriev I.V."/>
            <person name="Watkinson S.C."/>
        </authorList>
    </citation>
    <scope>NUCLEOTIDE SEQUENCE</scope>
    <source>
        <strain evidence="1">S7.9</strain>
    </source>
</reference>
<dbReference type="HOGENOM" id="CLU_3015613_0_0_1"/>
<dbReference type="GeneID" id="18817515"/>
<accession>F8NIH5</accession>
<dbReference type="EMBL" id="GL945429">
    <property type="protein sequence ID" value="EGO29524.1"/>
    <property type="molecule type" value="Genomic_DNA"/>
</dbReference>